<sequence length="218" mass="25759">MPRIVMRRLVADFADRDEFVCSIYDLEKKIKKNLERNLEKERKKELKRLKSLPPISQLRTGIATFWSSFLLDSTTTLLDYAQSKPSSFPDEFMNDFMRRIRRAGWYQEEKNLDYTVPRRVLDRLAATYSQPVDMVEDPFTLIALLESRVEAEQAREEAYRRRQEMVLRKHEEKQANHAKKMEEKAEKEALNKAIKEKKRIAKQKNQMARIGAKSCGLT</sequence>
<evidence type="ECO:0000313" key="2">
    <source>
        <dbReference type="Proteomes" id="UP000694864"/>
    </source>
</evidence>
<dbReference type="Proteomes" id="UP000694864">
    <property type="component" value="Chromosome 14"/>
</dbReference>
<proteinExistence type="predicted"/>
<evidence type="ECO:0000256" key="1">
    <source>
        <dbReference type="SAM" id="MobiDB-lite"/>
    </source>
</evidence>
<dbReference type="GeneID" id="104739042"/>
<accession>A0ABM0VKH8</accession>
<gene>
    <name evidence="3" type="primary">LOC104739042</name>
</gene>
<reference evidence="3" key="2">
    <citation type="submission" date="2025-08" db="UniProtKB">
        <authorList>
            <consortium name="RefSeq"/>
        </authorList>
    </citation>
    <scope>IDENTIFICATION</scope>
    <source>
        <tissue evidence="3">Leaf</tissue>
    </source>
</reference>
<dbReference type="RefSeq" id="XP_010457585.1">
    <property type="nucleotide sequence ID" value="XM_010459283.2"/>
</dbReference>
<feature type="region of interest" description="Disordered" evidence="1">
    <location>
        <begin position="198"/>
        <end position="218"/>
    </location>
</feature>
<organism evidence="2 3">
    <name type="scientific">Camelina sativa</name>
    <name type="common">False flax</name>
    <name type="synonym">Myagrum sativum</name>
    <dbReference type="NCBI Taxonomy" id="90675"/>
    <lineage>
        <taxon>Eukaryota</taxon>
        <taxon>Viridiplantae</taxon>
        <taxon>Streptophyta</taxon>
        <taxon>Embryophyta</taxon>
        <taxon>Tracheophyta</taxon>
        <taxon>Spermatophyta</taxon>
        <taxon>Magnoliopsida</taxon>
        <taxon>eudicotyledons</taxon>
        <taxon>Gunneridae</taxon>
        <taxon>Pentapetalae</taxon>
        <taxon>rosids</taxon>
        <taxon>malvids</taxon>
        <taxon>Brassicales</taxon>
        <taxon>Brassicaceae</taxon>
        <taxon>Camelineae</taxon>
        <taxon>Camelina</taxon>
    </lineage>
</organism>
<protein>
    <submittedName>
        <fullName evidence="3">Uncharacterized protein LOC104739042</fullName>
    </submittedName>
</protein>
<keyword evidence="2" id="KW-1185">Reference proteome</keyword>
<name>A0ABM0VKH8_CAMSA</name>
<evidence type="ECO:0000313" key="3">
    <source>
        <dbReference type="RefSeq" id="XP_010457585.1"/>
    </source>
</evidence>
<reference evidence="2" key="1">
    <citation type="journal article" date="2014" name="Nat. Commun.">
        <title>The emerging biofuel crop Camelina sativa retains a highly undifferentiated hexaploid genome structure.</title>
        <authorList>
            <person name="Kagale S."/>
            <person name="Koh C."/>
            <person name="Nixon J."/>
            <person name="Bollina V."/>
            <person name="Clarke W.E."/>
            <person name="Tuteja R."/>
            <person name="Spillane C."/>
            <person name="Robinson S.J."/>
            <person name="Links M.G."/>
            <person name="Clarke C."/>
            <person name="Higgins E.E."/>
            <person name="Huebert T."/>
            <person name="Sharpe A.G."/>
            <person name="Parkin I.A."/>
        </authorList>
    </citation>
    <scope>NUCLEOTIDE SEQUENCE [LARGE SCALE GENOMIC DNA]</scope>
    <source>
        <strain evidence="2">cv. DH55</strain>
    </source>
</reference>